<keyword evidence="5" id="KW-1185">Reference proteome</keyword>
<feature type="signal peptide" evidence="3">
    <location>
        <begin position="1"/>
        <end position="23"/>
    </location>
</feature>
<dbReference type="RefSeq" id="WP_394849933.1">
    <property type="nucleotide sequence ID" value="NZ_CP089982.1"/>
</dbReference>
<gene>
    <name evidence="4" type="ORF">LZC95_21055</name>
</gene>
<keyword evidence="2" id="KW-1133">Transmembrane helix</keyword>
<dbReference type="EMBL" id="CP089982">
    <property type="protein sequence ID" value="WXA99298.1"/>
    <property type="molecule type" value="Genomic_DNA"/>
</dbReference>
<evidence type="ECO:0000313" key="5">
    <source>
        <dbReference type="Proteomes" id="UP001379533"/>
    </source>
</evidence>
<dbReference type="Proteomes" id="UP001379533">
    <property type="component" value="Chromosome"/>
</dbReference>
<keyword evidence="2" id="KW-0472">Membrane</keyword>
<keyword evidence="3" id="KW-0732">Signal</keyword>
<evidence type="ECO:0000256" key="3">
    <source>
        <dbReference type="SAM" id="SignalP"/>
    </source>
</evidence>
<reference evidence="4 5" key="1">
    <citation type="submission" date="2021-12" db="EMBL/GenBank/DDBJ databases">
        <title>Discovery of the Pendulisporaceae a myxobacterial family with distinct sporulation behavior and unique specialized metabolism.</title>
        <authorList>
            <person name="Garcia R."/>
            <person name="Popoff A."/>
            <person name="Bader C.D."/>
            <person name="Loehr J."/>
            <person name="Walesch S."/>
            <person name="Walt C."/>
            <person name="Boldt J."/>
            <person name="Bunk B."/>
            <person name="Haeckl F.J.F.P.J."/>
            <person name="Gunesch A.P."/>
            <person name="Birkelbach J."/>
            <person name="Nuebel U."/>
            <person name="Pietschmann T."/>
            <person name="Bach T."/>
            <person name="Mueller R."/>
        </authorList>
    </citation>
    <scope>NUCLEOTIDE SEQUENCE [LARGE SCALE GENOMIC DNA]</scope>
    <source>
        <strain evidence="4 5">MSr12523</strain>
    </source>
</reference>
<evidence type="ECO:0000256" key="2">
    <source>
        <dbReference type="SAM" id="Phobius"/>
    </source>
</evidence>
<evidence type="ECO:0000256" key="1">
    <source>
        <dbReference type="SAM" id="MobiDB-lite"/>
    </source>
</evidence>
<name>A0ABZ2KKX3_9BACT</name>
<feature type="region of interest" description="Disordered" evidence="1">
    <location>
        <begin position="104"/>
        <end position="128"/>
    </location>
</feature>
<keyword evidence="2" id="KW-0812">Transmembrane</keyword>
<accession>A0ABZ2KKX3</accession>
<sequence length="168" mass="17655">MKPWSLRLASFVVVVSAALPASATPNFPSAIQRDLQLNAPPQCTLCHNNPAGGTGTVTQPFGMKMRSRGLVPEDEGSLQTALTALQAEGSDVDNDGVPDIQELRLGTDPNGAGEETPSYGCGSSISPVSPRRALPDASVILSGTLMAIGAIFLRRRRNARTERAENEG</sequence>
<feature type="chain" id="PRO_5045663779" evidence="3">
    <location>
        <begin position="24"/>
        <end position="168"/>
    </location>
</feature>
<feature type="transmembrane region" description="Helical" evidence="2">
    <location>
        <begin position="133"/>
        <end position="153"/>
    </location>
</feature>
<proteinExistence type="predicted"/>
<protein>
    <submittedName>
        <fullName evidence="4">Thrombospondin type 3 repeat-containing protein</fullName>
    </submittedName>
</protein>
<organism evidence="4 5">
    <name type="scientific">Pendulispora brunnea</name>
    <dbReference type="NCBI Taxonomy" id="2905690"/>
    <lineage>
        <taxon>Bacteria</taxon>
        <taxon>Pseudomonadati</taxon>
        <taxon>Myxococcota</taxon>
        <taxon>Myxococcia</taxon>
        <taxon>Myxococcales</taxon>
        <taxon>Sorangiineae</taxon>
        <taxon>Pendulisporaceae</taxon>
        <taxon>Pendulispora</taxon>
    </lineage>
</organism>
<evidence type="ECO:0000313" key="4">
    <source>
        <dbReference type="EMBL" id="WXA99298.1"/>
    </source>
</evidence>